<dbReference type="STRING" id="1817824.A2751_03250"/>
<dbReference type="Gene3D" id="3.40.50.720">
    <property type="entry name" value="NAD(P)-binding Rossmann-like Domain"/>
    <property type="match status" value="1"/>
</dbReference>
<comment type="similarity">
    <text evidence="3 7">Belongs to the NAD(P)-dependent epimerase/dehydratase family. dTDP-glucose dehydratase subfamily.</text>
</comment>
<dbReference type="GO" id="GO:0008460">
    <property type="term" value="F:dTDP-glucose 4,6-dehydratase activity"/>
    <property type="evidence" value="ECO:0007669"/>
    <property type="project" value="UniProtKB-EC"/>
</dbReference>
<name>A0A1F5NLE8_9BACT</name>
<dbReference type="NCBIfam" id="TIGR01181">
    <property type="entry name" value="dTDP_gluc_dehyt"/>
    <property type="match status" value="1"/>
</dbReference>
<evidence type="ECO:0000313" key="9">
    <source>
        <dbReference type="EMBL" id="OGE78342.1"/>
    </source>
</evidence>
<accession>A0A1F5NLE8</accession>
<dbReference type="EC" id="4.2.1.46" evidence="4 7"/>
<comment type="caution">
    <text evidence="9">The sequence shown here is derived from an EMBL/GenBank/DDBJ whole genome shotgun (WGS) entry which is preliminary data.</text>
</comment>
<comment type="catalytic activity">
    <reaction evidence="1 7">
        <text>dTDP-alpha-D-glucose = dTDP-4-dehydro-6-deoxy-alpha-D-glucose + H2O</text>
        <dbReference type="Rhea" id="RHEA:17221"/>
        <dbReference type="ChEBI" id="CHEBI:15377"/>
        <dbReference type="ChEBI" id="CHEBI:57477"/>
        <dbReference type="ChEBI" id="CHEBI:57649"/>
        <dbReference type="EC" id="4.2.1.46"/>
    </reaction>
</comment>
<keyword evidence="6 7" id="KW-0456">Lyase</keyword>
<dbReference type="Pfam" id="PF16363">
    <property type="entry name" value="GDP_Man_Dehyd"/>
    <property type="match status" value="1"/>
</dbReference>
<dbReference type="PANTHER" id="PTHR43000">
    <property type="entry name" value="DTDP-D-GLUCOSE 4,6-DEHYDRATASE-RELATED"/>
    <property type="match status" value="1"/>
</dbReference>
<proteinExistence type="inferred from homology"/>
<gene>
    <name evidence="9" type="ORF">A2751_03250</name>
</gene>
<reference evidence="9 10" key="1">
    <citation type="journal article" date="2016" name="Nat. Commun.">
        <title>Thousands of microbial genomes shed light on interconnected biogeochemical processes in an aquifer system.</title>
        <authorList>
            <person name="Anantharaman K."/>
            <person name="Brown C.T."/>
            <person name="Hug L.A."/>
            <person name="Sharon I."/>
            <person name="Castelle C.J."/>
            <person name="Probst A.J."/>
            <person name="Thomas B.C."/>
            <person name="Singh A."/>
            <person name="Wilkins M.J."/>
            <person name="Karaoz U."/>
            <person name="Brodie E.L."/>
            <person name="Williams K.H."/>
            <person name="Hubbard S.S."/>
            <person name="Banfield J.F."/>
        </authorList>
    </citation>
    <scope>NUCLEOTIDE SEQUENCE [LARGE SCALE GENOMIC DNA]</scope>
</reference>
<feature type="domain" description="NAD(P)-binding" evidence="8">
    <location>
        <begin position="21"/>
        <end position="293"/>
    </location>
</feature>
<dbReference type="GO" id="GO:0009225">
    <property type="term" value="P:nucleotide-sugar metabolic process"/>
    <property type="evidence" value="ECO:0007669"/>
    <property type="project" value="InterPro"/>
</dbReference>
<keyword evidence="5" id="KW-0520">NAD</keyword>
<evidence type="ECO:0000256" key="4">
    <source>
        <dbReference type="ARBA" id="ARBA00011990"/>
    </source>
</evidence>
<evidence type="ECO:0000256" key="2">
    <source>
        <dbReference type="ARBA" id="ARBA00001911"/>
    </source>
</evidence>
<protein>
    <recommendedName>
        <fullName evidence="4 7">dTDP-glucose 4,6-dehydratase</fullName>
        <ecNumber evidence="4 7">4.2.1.46</ecNumber>
    </recommendedName>
</protein>
<evidence type="ECO:0000256" key="3">
    <source>
        <dbReference type="ARBA" id="ARBA00008178"/>
    </source>
</evidence>
<organism evidence="9 10">
    <name type="scientific">Candidatus Doudnabacteria bacterium RIFCSPHIGHO2_01_FULL_46_14</name>
    <dbReference type="NCBI Taxonomy" id="1817824"/>
    <lineage>
        <taxon>Bacteria</taxon>
        <taxon>Candidatus Doudnaibacteriota</taxon>
    </lineage>
</organism>
<dbReference type="SUPFAM" id="SSF51735">
    <property type="entry name" value="NAD(P)-binding Rossmann-fold domains"/>
    <property type="match status" value="1"/>
</dbReference>
<dbReference type="InterPro" id="IPR016040">
    <property type="entry name" value="NAD(P)-bd_dom"/>
</dbReference>
<evidence type="ECO:0000256" key="6">
    <source>
        <dbReference type="ARBA" id="ARBA00023239"/>
    </source>
</evidence>
<evidence type="ECO:0000256" key="1">
    <source>
        <dbReference type="ARBA" id="ARBA00001539"/>
    </source>
</evidence>
<dbReference type="Gene3D" id="3.90.25.10">
    <property type="entry name" value="UDP-galactose 4-epimerase, domain 1"/>
    <property type="match status" value="1"/>
</dbReference>
<dbReference type="AlphaFoldDB" id="A0A1F5NLE8"/>
<evidence type="ECO:0000256" key="7">
    <source>
        <dbReference type="RuleBase" id="RU004473"/>
    </source>
</evidence>
<sequence>MSVSQKPKAEAAAKNEFVSVLITGGCGFIGSNFVRYFYHNHPRAKIVNLDLLTYAGNIANLRDLQDLESLLPEARRRYSFVQGDICDPQLLEELFAKNHFDLVVHFAAESHVDRSIFNMGDFVRTNIEGTRILAETARRHAIKRFVNISTDEVYGSIKDGYASEEWTLRPSNPYSASKAGADLLVQAYIRTHDLPAIIIRGSNNYGPFQYPEKLIPLAITNLLEGKKIPVHGYGIHVRSWLHVLDFCRAIDAIASGNPQHRIYNVAGEEKTNHDVLELIARYLGKSLADHRFHVNDRPGADHRYAVDAIRLEKEFGKLSMHQPFEQQIGKIVQWYIDNADWWREIRLKEGFTRAYERQSKGQWS</sequence>
<dbReference type="InterPro" id="IPR005888">
    <property type="entry name" value="dTDP_Gluc_deHydtase"/>
</dbReference>
<evidence type="ECO:0000259" key="8">
    <source>
        <dbReference type="Pfam" id="PF16363"/>
    </source>
</evidence>
<dbReference type="Proteomes" id="UP000176864">
    <property type="component" value="Unassembled WGS sequence"/>
</dbReference>
<dbReference type="InterPro" id="IPR036291">
    <property type="entry name" value="NAD(P)-bd_dom_sf"/>
</dbReference>
<evidence type="ECO:0000256" key="5">
    <source>
        <dbReference type="ARBA" id="ARBA00023027"/>
    </source>
</evidence>
<evidence type="ECO:0000313" key="10">
    <source>
        <dbReference type="Proteomes" id="UP000176864"/>
    </source>
</evidence>
<dbReference type="EMBL" id="MFEK01000014">
    <property type="protein sequence ID" value="OGE78342.1"/>
    <property type="molecule type" value="Genomic_DNA"/>
</dbReference>
<comment type="cofactor">
    <cofactor evidence="2 7">
        <name>NAD(+)</name>
        <dbReference type="ChEBI" id="CHEBI:57540"/>
    </cofactor>
</comment>
<dbReference type="CDD" id="cd05246">
    <property type="entry name" value="dTDP_GD_SDR_e"/>
    <property type="match status" value="1"/>
</dbReference>